<evidence type="ECO:0000256" key="1">
    <source>
        <dbReference type="SAM" id="Coils"/>
    </source>
</evidence>
<keyword evidence="4" id="KW-1185">Reference proteome</keyword>
<feature type="coiled-coil region" evidence="1">
    <location>
        <begin position="4"/>
        <end position="52"/>
    </location>
</feature>
<dbReference type="EMBL" id="JACGCM010000790">
    <property type="protein sequence ID" value="KAF6166467.1"/>
    <property type="molecule type" value="Genomic_DNA"/>
</dbReference>
<evidence type="ECO:0000313" key="4">
    <source>
        <dbReference type="Proteomes" id="UP000541444"/>
    </source>
</evidence>
<dbReference type="PANTHER" id="PTHR34121">
    <property type="entry name" value="MYOSIN-11"/>
    <property type="match status" value="1"/>
</dbReference>
<reference evidence="3 4" key="1">
    <citation type="journal article" date="2020" name="IScience">
        <title>Genome Sequencing of the Endangered Kingdonia uniflora (Circaeasteraceae, Ranunculales) Reveals Potential Mechanisms of Evolutionary Specialization.</title>
        <authorList>
            <person name="Sun Y."/>
            <person name="Deng T."/>
            <person name="Zhang A."/>
            <person name="Moore M.J."/>
            <person name="Landis J.B."/>
            <person name="Lin N."/>
            <person name="Zhang H."/>
            <person name="Zhang X."/>
            <person name="Huang J."/>
            <person name="Zhang X."/>
            <person name="Sun H."/>
            <person name="Wang H."/>
        </authorList>
    </citation>
    <scope>NUCLEOTIDE SEQUENCE [LARGE SCALE GENOMIC DNA]</scope>
    <source>
        <strain evidence="3">TB1705</strain>
        <tissue evidence="3">Leaf</tissue>
    </source>
</reference>
<feature type="compositionally biased region" description="Polar residues" evidence="2">
    <location>
        <begin position="205"/>
        <end position="214"/>
    </location>
</feature>
<dbReference type="Proteomes" id="UP000541444">
    <property type="component" value="Unassembled WGS sequence"/>
</dbReference>
<organism evidence="3 4">
    <name type="scientific">Kingdonia uniflora</name>
    <dbReference type="NCBI Taxonomy" id="39325"/>
    <lineage>
        <taxon>Eukaryota</taxon>
        <taxon>Viridiplantae</taxon>
        <taxon>Streptophyta</taxon>
        <taxon>Embryophyta</taxon>
        <taxon>Tracheophyta</taxon>
        <taxon>Spermatophyta</taxon>
        <taxon>Magnoliopsida</taxon>
        <taxon>Ranunculales</taxon>
        <taxon>Circaeasteraceae</taxon>
        <taxon>Kingdonia</taxon>
    </lineage>
</organism>
<sequence>MAILQKVAAEISSLEKKKEDLEDELKMVNRSLTSARARLHNTKEEREQFDEASHQIDLHLKTKEDELSRSIASCRAESDVVNTWINFLEDTWILQSSYIEQTDMHAKRSKIASIVDSESPKVIYPQKKLEQEYLESESKIVAAFALVDNIKQQAYTQEGIVSKKDDPRVKELLDAVEPLRKEFECIEKPKLEMETSPRSWAPSGTRLQKSQQSMDPKAELSRLQSELGKGRKTSSTEDIGDLDFDQL</sequence>
<accession>A0A7J7NH38</accession>
<protein>
    <submittedName>
        <fullName evidence="3">Uncharacterized protein</fullName>
    </submittedName>
</protein>
<evidence type="ECO:0000313" key="3">
    <source>
        <dbReference type="EMBL" id="KAF6166467.1"/>
    </source>
</evidence>
<feature type="region of interest" description="Disordered" evidence="2">
    <location>
        <begin position="193"/>
        <end position="247"/>
    </location>
</feature>
<gene>
    <name evidence="3" type="ORF">GIB67_038204</name>
</gene>
<dbReference type="AlphaFoldDB" id="A0A7J7NH38"/>
<proteinExistence type="predicted"/>
<feature type="compositionally biased region" description="Acidic residues" evidence="2">
    <location>
        <begin position="238"/>
        <end position="247"/>
    </location>
</feature>
<dbReference type="OrthoDB" id="2019255at2759"/>
<dbReference type="PANTHER" id="PTHR34121:SF1">
    <property type="entry name" value="FILAMIN-A-INTERACTING PROTEIN 1"/>
    <property type="match status" value="1"/>
</dbReference>
<keyword evidence="1" id="KW-0175">Coiled coil</keyword>
<evidence type="ECO:0000256" key="2">
    <source>
        <dbReference type="SAM" id="MobiDB-lite"/>
    </source>
</evidence>
<comment type="caution">
    <text evidence="3">The sequence shown here is derived from an EMBL/GenBank/DDBJ whole genome shotgun (WGS) entry which is preliminary data.</text>
</comment>
<name>A0A7J7NH38_9MAGN</name>